<dbReference type="RefSeq" id="WP_034559653.1">
    <property type="nucleotide sequence ID" value="NZ_FZML01000026.1"/>
</dbReference>
<dbReference type="InterPro" id="IPR035979">
    <property type="entry name" value="RBD_domain_sf"/>
</dbReference>
<evidence type="ECO:0000313" key="3">
    <source>
        <dbReference type="EMBL" id="STQ87145.1"/>
    </source>
</evidence>
<sequence length="78" mass="9110">MQSIYVGNLCLSASWQQVMDLFAQYGDVISIRIIKNRQKCYAFIEMEQHNAEYAIQSLNEFMFLGRTLRVGLAKKEKE</sequence>
<accession>A0A099TUG3</accession>
<dbReference type="InterPro" id="IPR000504">
    <property type="entry name" value="RRM_dom"/>
</dbReference>
<proteinExistence type="predicted"/>
<dbReference type="EMBL" id="JRPD02000037">
    <property type="protein sequence ID" value="TLD98220.1"/>
    <property type="molecule type" value="Genomic_DNA"/>
</dbReference>
<evidence type="ECO:0000313" key="6">
    <source>
        <dbReference type="Proteomes" id="UP000255139"/>
    </source>
</evidence>
<reference evidence="3 6" key="2">
    <citation type="submission" date="2018-06" db="EMBL/GenBank/DDBJ databases">
        <authorList>
            <consortium name="Pathogen Informatics"/>
            <person name="Doyle S."/>
        </authorList>
    </citation>
    <scope>NUCLEOTIDE SEQUENCE [LARGE SCALE GENOMIC DNA]</scope>
    <source>
        <strain evidence="3 6">NCTC12714</strain>
    </source>
</reference>
<dbReference type="Proteomes" id="UP000029922">
    <property type="component" value="Unassembled WGS sequence"/>
</dbReference>
<dbReference type="GO" id="GO:0003729">
    <property type="term" value="F:mRNA binding"/>
    <property type="evidence" value="ECO:0007669"/>
    <property type="project" value="TreeGrafter"/>
</dbReference>
<dbReference type="AlphaFoldDB" id="A0A099TUG3"/>
<protein>
    <submittedName>
        <fullName evidence="3 4">RNA-binding protein</fullName>
    </submittedName>
</protein>
<gene>
    <name evidence="4" type="ORF">LS73_009280</name>
    <name evidence="3" type="ORF">NCTC12714_01967</name>
</gene>
<feature type="domain" description="RRM" evidence="2">
    <location>
        <begin position="2"/>
        <end position="75"/>
    </location>
</feature>
<dbReference type="InterPro" id="IPR012677">
    <property type="entry name" value="Nucleotide-bd_a/b_plait_sf"/>
</dbReference>
<dbReference type="SMART" id="SM00360">
    <property type="entry name" value="RRM"/>
    <property type="match status" value="1"/>
</dbReference>
<dbReference type="CDD" id="cd00590">
    <property type="entry name" value="RRM_SF"/>
    <property type="match status" value="1"/>
</dbReference>
<evidence type="ECO:0000313" key="5">
    <source>
        <dbReference type="Proteomes" id="UP000029922"/>
    </source>
</evidence>
<evidence type="ECO:0000313" key="4">
    <source>
        <dbReference type="EMBL" id="TLD98220.1"/>
    </source>
</evidence>
<dbReference type="STRING" id="216.LS73_10115"/>
<dbReference type="InterPro" id="IPR050374">
    <property type="entry name" value="RRT5_SRSF_SR"/>
</dbReference>
<reference evidence="4 5" key="1">
    <citation type="journal article" date="2014" name="Genome Announc.">
        <title>Draft genome sequences of eight enterohepatic helicobacter species isolated from both laboratory and wild rodents.</title>
        <authorList>
            <person name="Sheh A."/>
            <person name="Shen Z."/>
            <person name="Fox J.G."/>
        </authorList>
    </citation>
    <scope>NUCLEOTIDE SEQUENCE [LARGE SCALE GENOMIC DNA]</scope>
    <source>
        <strain evidence="4 5">ST1</strain>
    </source>
</reference>
<keyword evidence="6" id="KW-1185">Reference proteome</keyword>
<dbReference type="Gene3D" id="3.30.70.330">
    <property type="match status" value="1"/>
</dbReference>
<keyword evidence="1" id="KW-0694">RNA-binding</keyword>
<organism evidence="3 6">
    <name type="scientific">Helicobacter muridarum</name>
    <dbReference type="NCBI Taxonomy" id="216"/>
    <lineage>
        <taxon>Bacteria</taxon>
        <taxon>Pseudomonadati</taxon>
        <taxon>Campylobacterota</taxon>
        <taxon>Epsilonproteobacteria</taxon>
        <taxon>Campylobacterales</taxon>
        <taxon>Helicobacteraceae</taxon>
        <taxon>Helicobacter</taxon>
    </lineage>
</organism>
<dbReference type="GO" id="GO:0005737">
    <property type="term" value="C:cytoplasm"/>
    <property type="evidence" value="ECO:0007669"/>
    <property type="project" value="TreeGrafter"/>
</dbReference>
<dbReference type="Proteomes" id="UP000255139">
    <property type="component" value="Unassembled WGS sequence"/>
</dbReference>
<dbReference type="Pfam" id="PF00076">
    <property type="entry name" value="RRM_1"/>
    <property type="match status" value="1"/>
</dbReference>
<evidence type="ECO:0000256" key="1">
    <source>
        <dbReference type="ARBA" id="ARBA00022884"/>
    </source>
</evidence>
<dbReference type="PANTHER" id="PTHR23003">
    <property type="entry name" value="RNA RECOGNITION MOTIF RRM DOMAIN CONTAINING PROTEIN"/>
    <property type="match status" value="1"/>
</dbReference>
<evidence type="ECO:0000259" key="2">
    <source>
        <dbReference type="PROSITE" id="PS50102"/>
    </source>
</evidence>
<dbReference type="EMBL" id="UGJE01000002">
    <property type="protein sequence ID" value="STQ87145.1"/>
    <property type="molecule type" value="Genomic_DNA"/>
</dbReference>
<dbReference type="SUPFAM" id="SSF54928">
    <property type="entry name" value="RNA-binding domain, RBD"/>
    <property type="match status" value="1"/>
</dbReference>
<dbReference type="OrthoDB" id="9798855at2"/>
<name>A0A099TUG3_9HELI</name>
<dbReference type="PROSITE" id="PS50102">
    <property type="entry name" value="RRM"/>
    <property type="match status" value="1"/>
</dbReference>